<feature type="transmembrane region" description="Helical" evidence="2">
    <location>
        <begin position="30"/>
        <end position="53"/>
    </location>
</feature>
<dbReference type="Proteomes" id="UP001239909">
    <property type="component" value="Unassembled WGS sequence"/>
</dbReference>
<sequence length="79" mass="8160">MPETDRLVFYAVWIGGAALAAWIGRRQGRNPFTCFVAGIVVTPLLAVPVLLWIGRPAPKRGAADGAGGADRANGADGEG</sequence>
<keyword evidence="2" id="KW-0812">Transmembrane</keyword>
<accession>A0ABQ6LCH5</accession>
<gene>
    <name evidence="3" type="ORF">LNKW23_02870</name>
</gene>
<protein>
    <submittedName>
        <fullName evidence="3">Uncharacterized protein</fullName>
    </submittedName>
</protein>
<proteinExistence type="predicted"/>
<name>A0ABQ6LCH5_9RHOB</name>
<dbReference type="RefSeq" id="WP_285669700.1">
    <property type="nucleotide sequence ID" value="NZ_BSYI01000002.1"/>
</dbReference>
<dbReference type="EMBL" id="BSYI01000002">
    <property type="protein sequence ID" value="GMG81075.1"/>
    <property type="molecule type" value="Genomic_DNA"/>
</dbReference>
<organism evidence="3 4">
    <name type="scientific">Paralimibaculum aggregatum</name>
    <dbReference type="NCBI Taxonomy" id="3036245"/>
    <lineage>
        <taxon>Bacteria</taxon>
        <taxon>Pseudomonadati</taxon>
        <taxon>Pseudomonadota</taxon>
        <taxon>Alphaproteobacteria</taxon>
        <taxon>Rhodobacterales</taxon>
        <taxon>Paracoccaceae</taxon>
        <taxon>Paralimibaculum</taxon>
    </lineage>
</organism>
<keyword evidence="2" id="KW-0472">Membrane</keyword>
<reference evidence="3 4" key="1">
    <citation type="submission" date="2023-04" db="EMBL/GenBank/DDBJ databases">
        <title>Marinoamorphus aggregata gen. nov., sp. Nov., isolate from tissue of brittle star Ophioplocus japonicus.</title>
        <authorList>
            <person name="Kawano K."/>
            <person name="Sawayama S."/>
            <person name="Nakagawa S."/>
        </authorList>
    </citation>
    <scope>NUCLEOTIDE SEQUENCE [LARGE SCALE GENOMIC DNA]</scope>
    <source>
        <strain evidence="3 4">NKW23</strain>
    </source>
</reference>
<feature type="region of interest" description="Disordered" evidence="1">
    <location>
        <begin position="59"/>
        <end position="79"/>
    </location>
</feature>
<evidence type="ECO:0000313" key="3">
    <source>
        <dbReference type="EMBL" id="GMG81075.1"/>
    </source>
</evidence>
<comment type="caution">
    <text evidence="3">The sequence shown here is derived from an EMBL/GenBank/DDBJ whole genome shotgun (WGS) entry which is preliminary data.</text>
</comment>
<keyword evidence="2" id="KW-1133">Transmembrane helix</keyword>
<evidence type="ECO:0000256" key="1">
    <source>
        <dbReference type="SAM" id="MobiDB-lite"/>
    </source>
</evidence>
<evidence type="ECO:0000256" key="2">
    <source>
        <dbReference type="SAM" id="Phobius"/>
    </source>
</evidence>
<feature type="compositionally biased region" description="Low complexity" evidence="1">
    <location>
        <begin position="69"/>
        <end position="79"/>
    </location>
</feature>
<feature type="transmembrane region" description="Helical" evidence="2">
    <location>
        <begin position="7"/>
        <end position="24"/>
    </location>
</feature>
<keyword evidence="4" id="KW-1185">Reference proteome</keyword>
<evidence type="ECO:0000313" key="4">
    <source>
        <dbReference type="Proteomes" id="UP001239909"/>
    </source>
</evidence>